<proteinExistence type="predicted"/>
<name>A0A564Z411_HYMDI</name>
<organism evidence="1 2">
    <name type="scientific">Hymenolepis diminuta</name>
    <name type="common">Rat tapeworm</name>
    <dbReference type="NCBI Taxonomy" id="6216"/>
    <lineage>
        <taxon>Eukaryota</taxon>
        <taxon>Metazoa</taxon>
        <taxon>Spiralia</taxon>
        <taxon>Lophotrochozoa</taxon>
        <taxon>Platyhelminthes</taxon>
        <taxon>Cestoda</taxon>
        <taxon>Eucestoda</taxon>
        <taxon>Cyclophyllidea</taxon>
        <taxon>Hymenolepididae</taxon>
        <taxon>Hymenolepis</taxon>
    </lineage>
</organism>
<reference evidence="1 2" key="1">
    <citation type="submission" date="2019-07" db="EMBL/GenBank/DDBJ databases">
        <authorList>
            <person name="Jastrzebski P J."/>
            <person name="Paukszto L."/>
            <person name="Jastrzebski P J."/>
        </authorList>
    </citation>
    <scope>NUCLEOTIDE SEQUENCE [LARGE SCALE GENOMIC DNA]</scope>
    <source>
        <strain evidence="1 2">WMS-il1</strain>
    </source>
</reference>
<accession>A0A564Z411</accession>
<evidence type="ECO:0000313" key="1">
    <source>
        <dbReference type="EMBL" id="VUZ54156.1"/>
    </source>
</evidence>
<dbReference type="Proteomes" id="UP000321570">
    <property type="component" value="Unassembled WGS sequence"/>
</dbReference>
<protein>
    <submittedName>
        <fullName evidence="1">Uncharacterized protein</fullName>
    </submittedName>
</protein>
<sequence>MLMNFTMTQKQIRLPLTDSKSVKISPEMISLISQKNHFNSLLFLSGHRELCQIDVCYQTSECSKQVTRSR</sequence>
<dbReference type="AlphaFoldDB" id="A0A564Z411"/>
<gene>
    <name evidence="1" type="ORF">WMSIL1_LOCUS12299</name>
</gene>
<evidence type="ECO:0000313" key="2">
    <source>
        <dbReference type="Proteomes" id="UP000321570"/>
    </source>
</evidence>
<dbReference type="EMBL" id="CABIJS010000610">
    <property type="protein sequence ID" value="VUZ54156.1"/>
    <property type="molecule type" value="Genomic_DNA"/>
</dbReference>
<keyword evidence="2" id="KW-1185">Reference proteome</keyword>